<keyword evidence="5 12" id="KW-0436">Ligase</keyword>
<comment type="cofactor">
    <cofactor evidence="2">
        <name>Mg(2+)</name>
        <dbReference type="ChEBI" id="CHEBI:18420"/>
    </cofactor>
</comment>
<dbReference type="AlphaFoldDB" id="A0A2L0FBM4"/>
<dbReference type="UniPathway" id="UPA00074">
    <property type="reaction ID" value="UER00125"/>
</dbReference>
<dbReference type="InterPro" id="IPR011761">
    <property type="entry name" value="ATP-grasp"/>
</dbReference>
<evidence type="ECO:0000256" key="1">
    <source>
        <dbReference type="ARBA" id="ARBA00001936"/>
    </source>
</evidence>
<dbReference type="SMART" id="SM01209">
    <property type="entry name" value="GARS_A"/>
    <property type="match status" value="1"/>
</dbReference>
<dbReference type="PROSITE" id="PS50975">
    <property type="entry name" value="ATP_GRASP"/>
    <property type="match status" value="1"/>
</dbReference>
<comment type="cofactor">
    <cofactor evidence="1">
        <name>Mn(2+)</name>
        <dbReference type="ChEBI" id="CHEBI:29035"/>
    </cofactor>
</comment>
<dbReference type="InterPro" id="IPR011054">
    <property type="entry name" value="Rudment_hybrid_motif"/>
</dbReference>
<evidence type="ECO:0000256" key="12">
    <source>
        <dbReference type="HAMAP-Rule" id="MF_00138"/>
    </source>
</evidence>
<evidence type="ECO:0000256" key="4">
    <source>
        <dbReference type="ARBA" id="ARBA00013255"/>
    </source>
</evidence>
<dbReference type="GO" id="GO:0005524">
    <property type="term" value="F:ATP binding"/>
    <property type="evidence" value="ECO:0007669"/>
    <property type="project" value="UniProtKB-UniRule"/>
</dbReference>
<dbReference type="PANTHER" id="PTHR43472:SF1">
    <property type="entry name" value="PHOSPHORIBOSYLAMINE--GLYCINE LIGASE, CHLOROPLASTIC"/>
    <property type="match status" value="1"/>
</dbReference>
<dbReference type="Pfam" id="PF02844">
    <property type="entry name" value="GARS_N"/>
    <property type="match status" value="1"/>
</dbReference>
<evidence type="ECO:0000256" key="5">
    <source>
        <dbReference type="ARBA" id="ARBA00022598"/>
    </source>
</evidence>
<dbReference type="RefSeq" id="WP_234023217.1">
    <property type="nucleotide sequence ID" value="NZ_CP012673.1"/>
</dbReference>
<comment type="catalytic activity">
    <reaction evidence="12">
        <text>5-phospho-beta-D-ribosylamine + glycine + ATP = N(1)-(5-phospho-beta-D-ribosyl)glycinamide + ADP + phosphate + H(+)</text>
        <dbReference type="Rhea" id="RHEA:17453"/>
        <dbReference type="ChEBI" id="CHEBI:15378"/>
        <dbReference type="ChEBI" id="CHEBI:30616"/>
        <dbReference type="ChEBI" id="CHEBI:43474"/>
        <dbReference type="ChEBI" id="CHEBI:57305"/>
        <dbReference type="ChEBI" id="CHEBI:58681"/>
        <dbReference type="ChEBI" id="CHEBI:143788"/>
        <dbReference type="ChEBI" id="CHEBI:456216"/>
        <dbReference type="EC" id="6.3.4.13"/>
    </reaction>
</comment>
<dbReference type="EC" id="6.3.4.13" evidence="4 12"/>
<dbReference type="Pfam" id="PF01071">
    <property type="entry name" value="GARS_A"/>
    <property type="match status" value="1"/>
</dbReference>
<dbReference type="GO" id="GO:0004637">
    <property type="term" value="F:phosphoribosylamine-glycine ligase activity"/>
    <property type="evidence" value="ECO:0007669"/>
    <property type="project" value="UniProtKB-UniRule"/>
</dbReference>
<evidence type="ECO:0000256" key="2">
    <source>
        <dbReference type="ARBA" id="ARBA00001946"/>
    </source>
</evidence>
<comment type="pathway">
    <text evidence="3 12">Purine metabolism; IMP biosynthesis via de novo pathway; N(1)-(5-phospho-D-ribosyl)glycinamide from 5-phospho-alpha-D-ribose 1-diphosphate: step 2/2.</text>
</comment>
<dbReference type="PANTHER" id="PTHR43472">
    <property type="entry name" value="PHOSPHORIBOSYLAMINE--GLYCINE LIGASE"/>
    <property type="match status" value="1"/>
</dbReference>
<dbReference type="SMART" id="SM01210">
    <property type="entry name" value="GARS_C"/>
    <property type="match status" value="1"/>
</dbReference>
<dbReference type="Gene3D" id="3.90.600.10">
    <property type="entry name" value="Phosphoribosylglycinamide synthetase, C-terminal domain"/>
    <property type="match status" value="1"/>
</dbReference>
<dbReference type="InterPro" id="IPR013815">
    <property type="entry name" value="ATP_grasp_subdomain_1"/>
</dbReference>
<dbReference type="Gene3D" id="3.30.470.20">
    <property type="entry name" value="ATP-grasp fold, B domain"/>
    <property type="match status" value="1"/>
</dbReference>
<evidence type="ECO:0000256" key="8">
    <source>
        <dbReference type="ARBA" id="ARBA00022840"/>
    </source>
</evidence>
<dbReference type="InterPro" id="IPR000115">
    <property type="entry name" value="PRibGlycinamide_synth"/>
</dbReference>
<evidence type="ECO:0000256" key="7">
    <source>
        <dbReference type="ARBA" id="ARBA00022755"/>
    </source>
</evidence>
<dbReference type="Pfam" id="PF02843">
    <property type="entry name" value="GARS_C"/>
    <property type="match status" value="1"/>
</dbReference>
<dbReference type="Proteomes" id="UP000238348">
    <property type="component" value="Chromosome"/>
</dbReference>
<evidence type="ECO:0000256" key="3">
    <source>
        <dbReference type="ARBA" id="ARBA00005174"/>
    </source>
</evidence>
<dbReference type="EMBL" id="CP012673">
    <property type="protein sequence ID" value="AUX48931.1"/>
    <property type="molecule type" value="Genomic_DNA"/>
</dbReference>
<protein>
    <recommendedName>
        <fullName evidence="4 12">Phosphoribosylamine--glycine ligase</fullName>
        <ecNumber evidence="4 12">6.3.4.13</ecNumber>
    </recommendedName>
    <alternativeName>
        <fullName evidence="12">GARS</fullName>
    </alternativeName>
    <alternativeName>
        <fullName evidence="10 12">Glycinamide ribonucleotide synthetase</fullName>
    </alternativeName>
    <alternativeName>
        <fullName evidence="11 12">Phosphoribosylglycinamide synthetase</fullName>
    </alternativeName>
</protein>
<reference evidence="15 16" key="1">
    <citation type="submission" date="2015-09" db="EMBL/GenBank/DDBJ databases">
        <title>Sorangium comparison.</title>
        <authorList>
            <person name="Zaburannyi N."/>
            <person name="Bunk B."/>
            <person name="Overmann J."/>
            <person name="Mueller R."/>
        </authorList>
    </citation>
    <scope>NUCLEOTIDE SEQUENCE [LARGE SCALE GENOMIC DNA]</scope>
    <source>
        <strain evidence="15 16">So ce26</strain>
    </source>
</reference>
<evidence type="ECO:0000256" key="6">
    <source>
        <dbReference type="ARBA" id="ARBA00022741"/>
    </source>
</evidence>
<evidence type="ECO:0000256" key="11">
    <source>
        <dbReference type="ARBA" id="ARBA00042864"/>
    </source>
</evidence>
<keyword evidence="8 13" id="KW-0067">ATP-binding</keyword>
<accession>A0A2L0FBM4</accession>
<dbReference type="NCBIfam" id="TIGR00877">
    <property type="entry name" value="purD"/>
    <property type="match status" value="1"/>
</dbReference>
<proteinExistence type="inferred from homology"/>
<evidence type="ECO:0000259" key="14">
    <source>
        <dbReference type="PROSITE" id="PS50975"/>
    </source>
</evidence>
<dbReference type="InterPro" id="IPR037123">
    <property type="entry name" value="PRibGlycinamide_synth_C_sf"/>
</dbReference>
<evidence type="ECO:0000256" key="9">
    <source>
        <dbReference type="ARBA" id="ARBA00038345"/>
    </source>
</evidence>
<name>A0A2L0FBM4_SORCE</name>
<evidence type="ECO:0000313" key="15">
    <source>
        <dbReference type="EMBL" id="AUX48931.1"/>
    </source>
</evidence>
<gene>
    <name evidence="12 15" type="primary">purD</name>
    <name evidence="15" type="ORF">SOCE26_104750</name>
</gene>
<dbReference type="InterPro" id="IPR020562">
    <property type="entry name" value="PRibGlycinamide_synth_N"/>
</dbReference>
<dbReference type="InterPro" id="IPR020560">
    <property type="entry name" value="PRibGlycinamide_synth_C-dom"/>
</dbReference>
<dbReference type="SUPFAM" id="SSF51246">
    <property type="entry name" value="Rudiment single hybrid motif"/>
    <property type="match status" value="1"/>
</dbReference>
<dbReference type="InterPro" id="IPR020559">
    <property type="entry name" value="PRibGlycinamide_synth_CS"/>
</dbReference>
<keyword evidence="7 12" id="KW-0658">Purine biosynthesis</keyword>
<evidence type="ECO:0000313" key="16">
    <source>
        <dbReference type="Proteomes" id="UP000238348"/>
    </source>
</evidence>
<dbReference type="GO" id="GO:0009113">
    <property type="term" value="P:purine nucleobase biosynthetic process"/>
    <property type="evidence" value="ECO:0007669"/>
    <property type="project" value="InterPro"/>
</dbReference>
<organism evidence="15 16">
    <name type="scientific">Sorangium cellulosum</name>
    <name type="common">Polyangium cellulosum</name>
    <dbReference type="NCBI Taxonomy" id="56"/>
    <lineage>
        <taxon>Bacteria</taxon>
        <taxon>Pseudomonadati</taxon>
        <taxon>Myxococcota</taxon>
        <taxon>Polyangia</taxon>
        <taxon>Polyangiales</taxon>
        <taxon>Polyangiaceae</taxon>
        <taxon>Sorangium</taxon>
    </lineage>
</organism>
<evidence type="ECO:0000256" key="13">
    <source>
        <dbReference type="PROSITE-ProRule" id="PRU00409"/>
    </source>
</evidence>
<dbReference type="HAMAP" id="MF_00138">
    <property type="entry name" value="GARS"/>
    <property type="match status" value="1"/>
</dbReference>
<evidence type="ECO:0000256" key="10">
    <source>
        <dbReference type="ARBA" id="ARBA00042242"/>
    </source>
</evidence>
<dbReference type="PROSITE" id="PS00184">
    <property type="entry name" value="GARS"/>
    <property type="match status" value="1"/>
</dbReference>
<dbReference type="Gene3D" id="3.40.50.20">
    <property type="match status" value="1"/>
</dbReference>
<dbReference type="GO" id="GO:0046872">
    <property type="term" value="F:metal ion binding"/>
    <property type="evidence" value="ECO:0007669"/>
    <property type="project" value="InterPro"/>
</dbReference>
<dbReference type="SUPFAM" id="SSF52440">
    <property type="entry name" value="PreATP-grasp domain"/>
    <property type="match status" value="1"/>
</dbReference>
<dbReference type="Gene3D" id="3.30.1490.20">
    <property type="entry name" value="ATP-grasp fold, A domain"/>
    <property type="match status" value="1"/>
</dbReference>
<comment type="similarity">
    <text evidence="9 12">Belongs to the GARS family.</text>
</comment>
<dbReference type="SUPFAM" id="SSF56059">
    <property type="entry name" value="Glutathione synthetase ATP-binding domain-like"/>
    <property type="match status" value="1"/>
</dbReference>
<feature type="domain" description="ATP-grasp" evidence="14">
    <location>
        <begin position="125"/>
        <end position="332"/>
    </location>
</feature>
<dbReference type="InterPro" id="IPR016185">
    <property type="entry name" value="PreATP-grasp_dom_sf"/>
</dbReference>
<dbReference type="InterPro" id="IPR020561">
    <property type="entry name" value="PRibGlycinamid_synth_ATP-grasp"/>
</dbReference>
<sequence length="448" mass="45908">MSSTANSRRSDRRILVLGSGGREHALARALARSPSVAEVIVAPGNAGTHAQGGAGRAPIRRADLASLAPDEAARLAVRERADLVVVGPEAPLCAGVADALAAEGVAVFGPSREAARLEGSKAFLKEFAARHGIPTAPFAIARSFDEASRLIRERGAPIVVKADGLCAGKGVVVATTVDEALEAAKEMLVERRFGDAGATVILEDVIRGEEASVHAISDGQAIFVLPAARDHKRVGEGDTGPNTGGMGAFAPSARVSPALLARVEREILRPTIDGMRAEGRPFRGVLFAGLMITPEGEPFLLEHNVRFGDPECEALMELLEGDVAELCASAAAGALDPGAARVAAGRHALTVVLAARGYPTAPVTGDVIRGLDAAAAVEGAFVNHAGTAERDGAIVTAGGRVLAVTASGGSLAEARERAFRAASAIDFDGKVLRRDIGVDAARPARDAG</sequence>
<dbReference type="GO" id="GO:0006189">
    <property type="term" value="P:'de novo' IMP biosynthetic process"/>
    <property type="evidence" value="ECO:0007669"/>
    <property type="project" value="UniProtKB-UniRule"/>
</dbReference>
<keyword evidence="6 13" id="KW-0547">Nucleotide-binding</keyword>